<gene>
    <name evidence="1" type="ORF">OHK93_000111</name>
</gene>
<dbReference type="Proteomes" id="UP001161017">
    <property type="component" value="Unassembled WGS sequence"/>
</dbReference>
<protein>
    <submittedName>
        <fullName evidence="1">Uncharacterized protein</fullName>
    </submittedName>
</protein>
<evidence type="ECO:0000313" key="1">
    <source>
        <dbReference type="EMBL" id="MDI1484977.1"/>
    </source>
</evidence>
<organism evidence="1 2">
    <name type="scientific">Ramalina farinacea</name>
    <dbReference type="NCBI Taxonomy" id="258253"/>
    <lineage>
        <taxon>Eukaryota</taxon>
        <taxon>Fungi</taxon>
        <taxon>Dikarya</taxon>
        <taxon>Ascomycota</taxon>
        <taxon>Pezizomycotina</taxon>
        <taxon>Lecanoromycetes</taxon>
        <taxon>OSLEUM clade</taxon>
        <taxon>Lecanoromycetidae</taxon>
        <taxon>Lecanorales</taxon>
        <taxon>Lecanorineae</taxon>
        <taxon>Ramalinaceae</taxon>
        <taxon>Ramalina</taxon>
    </lineage>
</organism>
<dbReference type="AlphaFoldDB" id="A0AA43QE81"/>
<reference evidence="1" key="1">
    <citation type="journal article" date="2023" name="Genome Biol. Evol.">
        <title>First Whole Genome Sequence and Flow Cytometry Genome Size Data for the Lichen-Forming Fungus Ramalina farinacea (Ascomycota).</title>
        <authorList>
            <person name="Llewellyn T."/>
            <person name="Mian S."/>
            <person name="Hill R."/>
            <person name="Leitch I.J."/>
            <person name="Gaya E."/>
        </authorList>
    </citation>
    <scope>NUCLEOTIDE SEQUENCE</scope>
    <source>
        <strain evidence="1">LIQ254RAFAR</strain>
    </source>
</reference>
<keyword evidence="2" id="KW-1185">Reference proteome</keyword>
<comment type="caution">
    <text evidence="1">The sequence shown here is derived from an EMBL/GenBank/DDBJ whole genome shotgun (WGS) entry which is preliminary data.</text>
</comment>
<proteinExistence type="predicted"/>
<sequence>MAMKNKLTIAVVFGSGLFAAELTTVILVATLPSMPRLWKFIRTGDRNSQRCPGSERRLYHPSWSRKLGRPINAKEPITSTDAIPLGASYWVLQDKKKAHPSGELEMQIMRTDSYEVTNGIKTPK</sequence>
<name>A0AA43QE81_9LECA</name>
<evidence type="ECO:0000313" key="2">
    <source>
        <dbReference type="Proteomes" id="UP001161017"/>
    </source>
</evidence>
<dbReference type="EMBL" id="JAPUFD010000001">
    <property type="protein sequence ID" value="MDI1484977.1"/>
    <property type="molecule type" value="Genomic_DNA"/>
</dbReference>
<accession>A0AA43QE81</accession>